<dbReference type="RefSeq" id="WP_222872941.1">
    <property type="nucleotide sequence ID" value="NZ_CP039704.1"/>
</dbReference>
<dbReference type="Proteomes" id="UP000298714">
    <property type="component" value="Chromosome"/>
</dbReference>
<evidence type="ECO:0000256" key="2">
    <source>
        <dbReference type="PROSITE-ProRule" id="PRU00169"/>
    </source>
</evidence>
<keyword evidence="1 2" id="KW-0597">Phosphoprotein</keyword>
<dbReference type="InterPro" id="IPR001789">
    <property type="entry name" value="Sig_transdc_resp-reg_receiver"/>
</dbReference>
<accession>A0A4D7CA53</accession>
<dbReference type="Pfam" id="PF00072">
    <property type="entry name" value="Response_reg"/>
    <property type="match status" value="1"/>
</dbReference>
<dbReference type="Gene3D" id="3.40.50.2300">
    <property type="match status" value="1"/>
</dbReference>
<evidence type="ECO:0000259" key="3">
    <source>
        <dbReference type="PROSITE" id="PS50110"/>
    </source>
</evidence>
<organism evidence="4 5">
    <name type="scientific">Hankyongella ginsenosidimutans</name>
    <dbReference type="NCBI Taxonomy" id="1763828"/>
    <lineage>
        <taxon>Bacteria</taxon>
        <taxon>Pseudomonadati</taxon>
        <taxon>Pseudomonadota</taxon>
        <taxon>Alphaproteobacteria</taxon>
        <taxon>Sphingomonadales</taxon>
        <taxon>Sphingomonadaceae</taxon>
        <taxon>Hankyongella</taxon>
    </lineage>
</organism>
<name>A0A4D7CA53_9SPHN</name>
<keyword evidence="5" id="KW-1185">Reference proteome</keyword>
<feature type="modified residue" description="4-aspartylphosphate" evidence="2">
    <location>
        <position position="53"/>
    </location>
</feature>
<dbReference type="PROSITE" id="PS50110">
    <property type="entry name" value="RESPONSE_REGULATORY"/>
    <property type="match status" value="1"/>
</dbReference>
<reference evidence="5" key="1">
    <citation type="submission" date="2019-04" db="EMBL/GenBank/DDBJ databases">
        <title>Complete genome sequence of Sphingomonas sp. W1-2-3.</title>
        <authorList>
            <person name="Im W.T."/>
        </authorList>
    </citation>
    <scope>NUCLEOTIDE SEQUENCE [LARGE SCALE GENOMIC DNA]</scope>
    <source>
        <strain evidence="5">W1-2-3</strain>
    </source>
</reference>
<protein>
    <submittedName>
        <fullName evidence="4">Response regulator</fullName>
    </submittedName>
</protein>
<evidence type="ECO:0000313" key="5">
    <source>
        <dbReference type="Proteomes" id="UP000298714"/>
    </source>
</evidence>
<dbReference type="PANTHER" id="PTHR44591:SF21">
    <property type="entry name" value="TWO-COMPONENT RESPONSE REGULATOR"/>
    <property type="match status" value="1"/>
</dbReference>
<proteinExistence type="predicted"/>
<dbReference type="SUPFAM" id="SSF52172">
    <property type="entry name" value="CheY-like"/>
    <property type="match status" value="1"/>
</dbReference>
<gene>
    <name evidence="4" type="ORF">E6W36_12900</name>
</gene>
<dbReference type="EMBL" id="CP039704">
    <property type="protein sequence ID" value="QCI80083.1"/>
    <property type="molecule type" value="Genomic_DNA"/>
</dbReference>
<evidence type="ECO:0000313" key="4">
    <source>
        <dbReference type="EMBL" id="QCI80083.1"/>
    </source>
</evidence>
<sequence length="121" mass="13155">MARILVAEDDVAVRDFVERGLKALGHGVTAVANGGDAFALLQQDSDYSLLLTDIVMPVMDGIALALKVADSWPDLPILMMTGFSHERQRAHNLDALITEVIEKPFTLDQLDKAVKRALQAA</sequence>
<dbReference type="SMART" id="SM00448">
    <property type="entry name" value="REC"/>
    <property type="match status" value="1"/>
</dbReference>
<dbReference type="AlphaFoldDB" id="A0A4D7CA53"/>
<dbReference type="GO" id="GO:0000160">
    <property type="term" value="P:phosphorelay signal transduction system"/>
    <property type="evidence" value="ECO:0007669"/>
    <property type="project" value="InterPro"/>
</dbReference>
<dbReference type="KEGG" id="hgn:E6W36_12900"/>
<dbReference type="InterPro" id="IPR011006">
    <property type="entry name" value="CheY-like_superfamily"/>
</dbReference>
<dbReference type="CDD" id="cd17546">
    <property type="entry name" value="REC_hyHK_CKI1_RcsC-like"/>
    <property type="match status" value="1"/>
</dbReference>
<dbReference type="InterPro" id="IPR050595">
    <property type="entry name" value="Bact_response_regulator"/>
</dbReference>
<dbReference type="PANTHER" id="PTHR44591">
    <property type="entry name" value="STRESS RESPONSE REGULATOR PROTEIN 1"/>
    <property type="match status" value="1"/>
</dbReference>
<feature type="domain" description="Response regulatory" evidence="3">
    <location>
        <begin position="3"/>
        <end position="118"/>
    </location>
</feature>
<evidence type="ECO:0000256" key="1">
    <source>
        <dbReference type="ARBA" id="ARBA00022553"/>
    </source>
</evidence>